<keyword evidence="5" id="KW-1185">Reference proteome</keyword>
<comment type="caution">
    <text evidence="4">The sequence shown here is derived from an EMBL/GenBank/DDBJ whole genome shotgun (WGS) entry which is preliminary data.</text>
</comment>
<dbReference type="InterPro" id="IPR040134">
    <property type="entry name" value="PSMD12/CSN4"/>
</dbReference>
<dbReference type="InterPro" id="IPR036388">
    <property type="entry name" value="WH-like_DNA-bd_sf"/>
</dbReference>
<accession>A0A9W8EBB3</accession>
<feature type="domain" description="PCI" evidence="3">
    <location>
        <begin position="107"/>
        <end position="279"/>
    </location>
</feature>
<dbReference type="EMBL" id="JANBQB010000697">
    <property type="protein sequence ID" value="KAJ1974143.1"/>
    <property type="molecule type" value="Genomic_DNA"/>
</dbReference>
<protein>
    <submittedName>
        <fullName evidence="4">Proteasome regulatory particle subunit</fullName>
    </submittedName>
</protein>
<dbReference type="Proteomes" id="UP001151582">
    <property type="component" value="Unassembled WGS sequence"/>
</dbReference>
<dbReference type="Pfam" id="PF18098">
    <property type="entry name" value="RPN5_C"/>
    <property type="match status" value="1"/>
</dbReference>
<organism evidence="4 5">
    <name type="scientific">Dimargaris verticillata</name>
    <dbReference type="NCBI Taxonomy" id="2761393"/>
    <lineage>
        <taxon>Eukaryota</taxon>
        <taxon>Fungi</taxon>
        <taxon>Fungi incertae sedis</taxon>
        <taxon>Zoopagomycota</taxon>
        <taxon>Kickxellomycotina</taxon>
        <taxon>Dimargaritomycetes</taxon>
        <taxon>Dimargaritales</taxon>
        <taxon>Dimargaritaceae</taxon>
        <taxon>Dimargaris</taxon>
    </lineage>
</organism>
<dbReference type="PANTHER" id="PTHR10855">
    <property type="entry name" value="26S PROTEASOME NON-ATPASE REGULATORY SUBUNIT 12/COP9 SIGNALOSOME COMPLEX SUBUNIT 4"/>
    <property type="match status" value="1"/>
</dbReference>
<dbReference type="GO" id="GO:0005634">
    <property type="term" value="C:nucleus"/>
    <property type="evidence" value="ECO:0007669"/>
    <property type="project" value="UniProtKB-ARBA"/>
</dbReference>
<evidence type="ECO:0000313" key="4">
    <source>
        <dbReference type="EMBL" id="KAJ1974143.1"/>
    </source>
</evidence>
<reference evidence="4" key="1">
    <citation type="submission" date="2022-07" db="EMBL/GenBank/DDBJ databases">
        <title>Phylogenomic reconstructions and comparative analyses of Kickxellomycotina fungi.</title>
        <authorList>
            <person name="Reynolds N.K."/>
            <person name="Stajich J.E."/>
            <person name="Barry K."/>
            <person name="Grigoriev I.V."/>
            <person name="Crous P."/>
            <person name="Smith M.E."/>
        </authorList>
    </citation>
    <scope>NUCLEOTIDE SEQUENCE</scope>
    <source>
        <strain evidence="4">RSA 567</strain>
    </source>
</reference>
<dbReference type="PROSITE" id="PS50250">
    <property type="entry name" value="PCI"/>
    <property type="match status" value="1"/>
</dbReference>
<dbReference type="InterPro" id="IPR000717">
    <property type="entry name" value="PCI_dom"/>
</dbReference>
<dbReference type="OrthoDB" id="268763at2759"/>
<proteinExistence type="inferred from homology"/>
<dbReference type="InterPro" id="IPR040896">
    <property type="entry name" value="RPN5_C"/>
</dbReference>
<sequence length="318" mass="36955">MYVEIQRARLTRMLAKIKEDEGQVVEAADILQELQVETFGSMEKREKTDFILEQMRLCMAKKDYVRAMIVSRKISTKFFADPAQQDLKLRYYELMIQLALHDEGYLDICKYYREIYDTPCVQADEAQWKSALQSVVSFIVLAPYNNEQSDLIHRISADVQLNKLPLYKQLLKNFTTTELMKWSRILEVYGSTLSQTPVFLAGMEQGKKHWDSLHKRVVEHNLRVIAKYYTRITAKRLTQLLDLGGPEVEEHLSKLVVAKTIYAKIDRPAGIVTFMPPKDANEQLNQWNANVSSLLHLVDKTTHLISKEEMVHKITKIM</sequence>
<dbReference type="GO" id="GO:0005737">
    <property type="term" value="C:cytoplasm"/>
    <property type="evidence" value="ECO:0007669"/>
    <property type="project" value="TreeGrafter"/>
</dbReference>
<evidence type="ECO:0000313" key="5">
    <source>
        <dbReference type="Proteomes" id="UP001151582"/>
    </source>
</evidence>
<dbReference type="InterPro" id="IPR054559">
    <property type="entry name" value="PSMD12-CSN4-like_N"/>
</dbReference>
<dbReference type="SUPFAM" id="SSF46785">
    <property type="entry name" value="Winged helix' DNA-binding domain"/>
    <property type="match status" value="1"/>
</dbReference>
<evidence type="ECO:0000256" key="2">
    <source>
        <dbReference type="ARBA" id="ARBA00022942"/>
    </source>
</evidence>
<dbReference type="SMART" id="SM00088">
    <property type="entry name" value="PINT"/>
    <property type="match status" value="1"/>
</dbReference>
<gene>
    <name evidence="4" type="primary">RPN5</name>
    <name evidence="4" type="ORF">H4R34_004827</name>
</gene>
<comment type="similarity">
    <text evidence="1">Belongs to the proteasome subunit p55 family.</text>
</comment>
<dbReference type="Gene3D" id="1.10.10.10">
    <property type="entry name" value="Winged helix-like DNA-binding domain superfamily/Winged helix DNA-binding domain"/>
    <property type="match status" value="1"/>
</dbReference>
<dbReference type="Pfam" id="PF01399">
    <property type="entry name" value="PCI"/>
    <property type="match status" value="1"/>
</dbReference>
<dbReference type="AlphaFoldDB" id="A0A9W8EBB3"/>
<dbReference type="PANTHER" id="PTHR10855:SF1">
    <property type="entry name" value="26S PROTEASOME NON-ATPASE REGULATORY SUBUNIT 12"/>
    <property type="match status" value="1"/>
</dbReference>
<dbReference type="FunFam" id="1.10.10.10:FF:000070">
    <property type="entry name" value="26S proteasome non-ATPase regulatory subunit 12"/>
    <property type="match status" value="1"/>
</dbReference>
<evidence type="ECO:0000256" key="1">
    <source>
        <dbReference type="ARBA" id="ARBA00006397"/>
    </source>
</evidence>
<dbReference type="GO" id="GO:0008541">
    <property type="term" value="C:proteasome regulatory particle, lid subcomplex"/>
    <property type="evidence" value="ECO:0007669"/>
    <property type="project" value="TreeGrafter"/>
</dbReference>
<keyword evidence="2 4" id="KW-0647">Proteasome</keyword>
<evidence type="ECO:0000259" key="3">
    <source>
        <dbReference type="PROSITE" id="PS50250"/>
    </source>
</evidence>
<name>A0A9W8EBB3_9FUNG</name>
<dbReference type="Pfam" id="PF22241">
    <property type="entry name" value="PSMD12-CSN4_N"/>
    <property type="match status" value="1"/>
</dbReference>
<dbReference type="InterPro" id="IPR036390">
    <property type="entry name" value="WH_DNA-bd_sf"/>
</dbReference>